<dbReference type="AlphaFoldDB" id="A0A4Y2NA99"/>
<comment type="caution">
    <text evidence="1">The sequence shown here is derived from an EMBL/GenBank/DDBJ whole genome shotgun (WGS) entry which is preliminary data.</text>
</comment>
<reference evidence="1 2" key="1">
    <citation type="journal article" date="2019" name="Sci. Rep.">
        <title>Orb-weaving spider Araneus ventricosus genome elucidates the spidroin gene catalogue.</title>
        <authorList>
            <person name="Kono N."/>
            <person name="Nakamura H."/>
            <person name="Ohtoshi R."/>
            <person name="Moran D.A.P."/>
            <person name="Shinohara A."/>
            <person name="Yoshida Y."/>
            <person name="Fujiwara M."/>
            <person name="Mori M."/>
            <person name="Tomita M."/>
            <person name="Arakawa K."/>
        </authorList>
    </citation>
    <scope>NUCLEOTIDE SEQUENCE [LARGE SCALE GENOMIC DNA]</scope>
</reference>
<gene>
    <name evidence="1" type="ORF">AVEN_190318_1</name>
</gene>
<evidence type="ECO:0000313" key="1">
    <source>
        <dbReference type="EMBL" id="GBN35832.1"/>
    </source>
</evidence>
<name>A0A4Y2NA99_ARAVE</name>
<protein>
    <submittedName>
        <fullName evidence="1">Uncharacterized protein</fullName>
    </submittedName>
</protein>
<organism evidence="1 2">
    <name type="scientific">Araneus ventricosus</name>
    <name type="common">Orbweaver spider</name>
    <name type="synonym">Epeira ventricosa</name>
    <dbReference type="NCBI Taxonomy" id="182803"/>
    <lineage>
        <taxon>Eukaryota</taxon>
        <taxon>Metazoa</taxon>
        <taxon>Ecdysozoa</taxon>
        <taxon>Arthropoda</taxon>
        <taxon>Chelicerata</taxon>
        <taxon>Arachnida</taxon>
        <taxon>Araneae</taxon>
        <taxon>Araneomorphae</taxon>
        <taxon>Entelegynae</taxon>
        <taxon>Araneoidea</taxon>
        <taxon>Araneidae</taxon>
        <taxon>Araneus</taxon>
    </lineage>
</organism>
<sequence>MAVSCYLHQTIKKERQTRVRKTGQRPAPHSEMSTFLFQNFPWLDAPLNHPANTPFRILLSIISGPSHCSSRRGLLPTVFTPPVRSGDEESAARSTRLFLQEITDRKSFVAEMHQLQRVN</sequence>
<evidence type="ECO:0000313" key="2">
    <source>
        <dbReference type="Proteomes" id="UP000499080"/>
    </source>
</evidence>
<dbReference type="EMBL" id="BGPR01126877">
    <property type="protein sequence ID" value="GBN35832.1"/>
    <property type="molecule type" value="Genomic_DNA"/>
</dbReference>
<accession>A0A4Y2NA99</accession>
<proteinExistence type="predicted"/>
<keyword evidence="2" id="KW-1185">Reference proteome</keyword>
<dbReference type="Proteomes" id="UP000499080">
    <property type="component" value="Unassembled WGS sequence"/>
</dbReference>